<evidence type="ECO:0000313" key="1">
    <source>
        <dbReference type="EMBL" id="GMR54644.1"/>
    </source>
</evidence>
<reference evidence="2" key="1">
    <citation type="submission" date="2022-10" db="EMBL/GenBank/DDBJ databases">
        <title>Genome assembly of Pristionchus species.</title>
        <authorList>
            <person name="Yoshida K."/>
            <person name="Sommer R.J."/>
        </authorList>
    </citation>
    <scope>NUCLEOTIDE SEQUENCE [LARGE SCALE GENOMIC DNA]</scope>
    <source>
        <strain evidence="2">RS5460</strain>
    </source>
</reference>
<proteinExistence type="predicted"/>
<comment type="caution">
    <text evidence="1">The sequence shown here is derived from an EMBL/GenBank/DDBJ whole genome shotgun (WGS) entry which is preliminary data.</text>
</comment>
<name>A0AAN5I7T2_9BILA</name>
<feature type="non-terminal residue" evidence="1">
    <location>
        <position position="1"/>
    </location>
</feature>
<dbReference type="EMBL" id="BTRK01000005">
    <property type="protein sequence ID" value="GMR54644.1"/>
    <property type="molecule type" value="Genomic_DNA"/>
</dbReference>
<dbReference type="PANTHER" id="PTHR47022:SF1">
    <property type="entry name" value="BTB AND MATH DOMAIN-CONTAINING PROTEIN 36-RELATED"/>
    <property type="match status" value="1"/>
</dbReference>
<keyword evidence="2" id="KW-1185">Reference proteome</keyword>
<sequence length="112" mass="13371">FGNFSDVHLTVLFCQSVRQYLKQINIFLDTSAEFLFKLGQKFNIEFVIDRVKKFLMNTKGWCNARKLQFAEKYSLSDLHDHCFDKLITLQDFVDLKASYFYYDLPFKMKAEL</sequence>
<dbReference type="PANTHER" id="PTHR47022">
    <property type="entry name" value="BTB AND MATH DOMAIN-CONTAINING PROTEIN 36-RELATED"/>
    <property type="match status" value="1"/>
</dbReference>
<protein>
    <submittedName>
        <fullName evidence="1">Uncharacterized protein</fullName>
    </submittedName>
</protein>
<organism evidence="1 2">
    <name type="scientific">Pristionchus mayeri</name>
    <dbReference type="NCBI Taxonomy" id="1317129"/>
    <lineage>
        <taxon>Eukaryota</taxon>
        <taxon>Metazoa</taxon>
        <taxon>Ecdysozoa</taxon>
        <taxon>Nematoda</taxon>
        <taxon>Chromadorea</taxon>
        <taxon>Rhabditida</taxon>
        <taxon>Rhabditina</taxon>
        <taxon>Diplogasteromorpha</taxon>
        <taxon>Diplogasteroidea</taxon>
        <taxon>Neodiplogasteridae</taxon>
        <taxon>Pristionchus</taxon>
    </lineage>
</organism>
<dbReference type="AlphaFoldDB" id="A0AAN5I7T2"/>
<accession>A0AAN5I7T2</accession>
<gene>
    <name evidence="1" type="ORF">PMAYCL1PPCAC_24839</name>
</gene>
<evidence type="ECO:0000313" key="2">
    <source>
        <dbReference type="Proteomes" id="UP001328107"/>
    </source>
</evidence>
<dbReference type="Proteomes" id="UP001328107">
    <property type="component" value="Unassembled WGS sequence"/>
</dbReference>
<feature type="non-terminal residue" evidence="1">
    <location>
        <position position="112"/>
    </location>
</feature>